<evidence type="ECO:0000256" key="2">
    <source>
        <dbReference type="SAM" id="SignalP"/>
    </source>
</evidence>
<accession>A0A9P4SEE8</accession>
<gene>
    <name evidence="3" type="ORF">M501DRAFT_929785</name>
</gene>
<keyword evidence="2" id="KW-0732">Signal</keyword>
<reference evidence="3" key="1">
    <citation type="journal article" date="2020" name="Stud. Mycol.">
        <title>101 Dothideomycetes genomes: a test case for predicting lifestyles and emergence of pathogens.</title>
        <authorList>
            <person name="Haridas S."/>
            <person name="Albert R."/>
            <person name="Binder M."/>
            <person name="Bloem J."/>
            <person name="Labutti K."/>
            <person name="Salamov A."/>
            <person name="Andreopoulos B."/>
            <person name="Baker S."/>
            <person name="Barry K."/>
            <person name="Bills G."/>
            <person name="Bluhm B."/>
            <person name="Cannon C."/>
            <person name="Castanera R."/>
            <person name="Culley D."/>
            <person name="Daum C."/>
            <person name="Ezra D."/>
            <person name="Gonzalez J."/>
            <person name="Henrissat B."/>
            <person name="Kuo A."/>
            <person name="Liang C."/>
            <person name="Lipzen A."/>
            <person name="Lutzoni F."/>
            <person name="Magnuson J."/>
            <person name="Mondo S."/>
            <person name="Nolan M."/>
            <person name="Ohm R."/>
            <person name="Pangilinan J."/>
            <person name="Park H.-J."/>
            <person name="Ramirez L."/>
            <person name="Alfaro M."/>
            <person name="Sun H."/>
            <person name="Tritt A."/>
            <person name="Yoshinaga Y."/>
            <person name="Zwiers L.-H."/>
            <person name="Turgeon B."/>
            <person name="Goodwin S."/>
            <person name="Spatafora J."/>
            <person name="Crous P."/>
            <person name="Grigoriev I."/>
        </authorList>
    </citation>
    <scope>NUCLEOTIDE SEQUENCE</scope>
    <source>
        <strain evidence="3">CBS 101060</strain>
    </source>
</reference>
<organism evidence="3 4">
    <name type="scientific">Patellaria atrata CBS 101060</name>
    <dbReference type="NCBI Taxonomy" id="1346257"/>
    <lineage>
        <taxon>Eukaryota</taxon>
        <taxon>Fungi</taxon>
        <taxon>Dikarya</taxon>
        <taxon>Ascomycota</taxon>
        <taxon>Pezizomycotina</taxon>
        <taxon>Dothideomycetes</taxon>
        <taxon>Dothideomycetes incertae sedis</taxon>
        <taxon>Patellariales</taxon>
        <taxon>Patellariaceae</taxon>
        <taxon>Patellaria</taxon>
    </lineage>
</organism>
<dbReference type="AlphaFoldDB" id="A0A9P4SEE8"/>
<feature type="compositionally biased region" description="Low complexity" evidence="1">
    <location>
        <begin position="250"/>
        <end position="280"/>
    </location>
</feature>
<keyword evidence="3" id="KW-0503">Monooxygenase</keyword>
<evidence type="ECO:0000256" key="1">
    <source>
        <dbReference type="SAM" id="MobiDB-lite"/>
    </source>
</evidence>
<dbReference type="PANTHER" id="PTHR36182">
    <property type="entry name" value="PROTEIN, PUTATIVE (AFU_ORTHOLOGUE AFUA_6G10930)-RELATED"/>
    <property type="match status" value="1"/>
</dbReference>
<feature type="chain" id="PRO_5040214654" evidence="2">
    <location>
        <begin position="21"/>
        <end position="416"/>
    </location>
</feature>
<dbReference type="PANTHER" id="PTHR36182:SF2">
    <property type="entry name" value="LYTIC POLYSACCHARIDE MONOOXYGENASE"/>
    <property type="match status" value="1"/>
</dbReference>
<feature type="compositionally biased region" description="Low complexity" evidence="1">
    <location>
        <begin position="309"/>
        <end position="335"/>
    </location>
</feature>
<sequence>MKYAKTTIAAAALYVSSAMAHMVMNTPTPYAFATLQTAPINGDNVVFPCAQSNFDRAGIDNAVTAGSTMPLRFTGSAVHGGGSCQVSITYDDPPPKDKSKWKVLHTMIGGCPANAVGNIASQGTDANGRPDGVQCAGPNDTECVRGYEVPIPAGIKNGKATIAWTWFNKIGNREMYMNCAPVTVSGGSGDEAFMSSLPNMFVANIAGECTTVEGVLNIPNAGQSVQRDQEPSDAASGTCPKGGQLPVGDAPVPSKPASSAPAASTPAASAPAVSTPAASAPANTGGIFAPGASTTTTLVTVVVTETAAPDSPVATSPAESPVVSPPAATQAPAPSNGNGSCPAGSIPCTSPGAVVCQGTTQYGLCDINNCAVLKAVSGGTQCSDGSIGYAADYPGFAKRSLHRGLHRRRLAAAESF</sequence>
<dbReference type="OrthoDB" id="2342176at2759"/>
<feature type="region of interest" description="Disordered" evidence="1">
    <location>
        <begin position="309"/>
        <end position="340"/>
    </location>
</feature>
<dbReference type="Proteomes" id="UP000799429">
    <property type="component" value="Unassembled WGS sequence"/>
</dbReference>
<feature type="region of interest" description="Disordered" evidence="1">
    <location>
        <begin position="223"/>
        <end position="280"/>
    </location>
</feature>
<name>A0A9P4SEE8_9PEZI</name>
<protein>
    <submittedName>
        <fullName evidence="3">Lytic polysaccharide monooxygenase</fullName>
    </submittedName>
</protein>
<dbReference type="EMBL" id="MU006091">
    <property type="protein sequence ID" value="KAF2841133.1"/>
    <property type="molecule type" value="Genomic_DNA"/>
</dbReference>
<keyword evidence="3" id="KW-0560">Oxidoreductase</keyword>
<dbReference type="GO" id="GO:0004497">
    <property type="term" value="F:monooxygenase activity"/>
    <property type="evidence" value="ECO:0007669"/>
    <property type="project" value="UniProtKB-KW"/>
</dbReference>
<proteinExistence type="predicted"/>
<feature type="signal peptide" evidence="2">
    <location>
        <begin position="1"/>
        <end position="20"/>
    </location>
</feature>
<evidence type="ECO:0000313" key="3">
    <source>
        <dbReference type="EMBL" id="KAF2841133.1"/>
    </source>
</evidence>
<dbReference type="Gene3D" id="2.70.50.70">
    <property type="match status" value="1"/>
</dbReference>
<comment type="caution">
    <text evidence="3">The sequence shown here is derived from an EMBL/GenBank/DDBJ whole genome shotgun (WGS) entry which is preliminary data.</text>
</comment>
<keyword evidence="4" id="KW-1185">Reference proteome</keyword>
<evidence type="ECO:0000313" key="4">
    <source>
        <dbReference type="Proteomes" id="UP000799429"/>
    </source>
</evidence>